<name>A0A1H9SNB6_9ACTN</name>
<proteinExistence type="inferred from homology"/>
<dbReference type="NCBIfam" id="TIGR01879">
    <property type="entry name" value="hydantase"/>
    <property type="match status" value="1"/>
</dbReference>
<evidence type="ECO:0000313" key="6">
    <source>
        <dbReference type="EMBL" id="SER86431.1"/>
    </source>
</evidence>
<feature type="region of interest" description="Disordered" evidence="5">
    <location>
        <begin position="1"/>
        <end position="25"/>
    </location>
</feature>
<feature type="binding site" evidence="4">
    <location>
        <position position="306"/>
    </location>
    <ligand>
        <name>allantoate</name>
        <dbReference type="ChEBI" id="CHEBI:17536"/>
    </ligand>
</feature>
<dbReference type="InterPro" id="IPR002933">
    <property type="entry name" value="Peptidase_M20"/>
</dbReference>
<dbReference type="OrthoDB" id="9808195at2"/>
<dbReference type="GO" id="GO:0016813">
    <property type="term" value="F:hydrolase activity, acting on carbon-nitrogen (but not peptide) bonds, in linear amidines"/>
    <property type="evidence" value="ECO:0007669"/>
    <property type="project" value="InterPro"/>
</dbReference>
<dbReference type="InterPro" id="IPR036264">
    <property type="entry name" value="Bact_exopeptidase_dim_dom"/>
</dbReference>
<feature type="binding site" evidence="3">
    <location>
        <position position="402"/>
    </location>
    <ligand>
        <name>Zn(2+)</name>
        <dbReference type="ChEBI" id="CHEBI:29105"/>
        <label>2</label>
    </ligand>
</feature>
<comment type="cofactor">
    <cofactor evidence="3">
        <name>Zn(2+)</name>
        <dbReference type="ChEBI" id="CHEBI:29105"/>
    </cofactor>
    <text evidence="3">Binds 2 Zn(2+) ions per subunit.</text>
</comment>
<dbReference type="PANTHER" id="PTHR32494">
    <property type="entry name" value="ALLANTOATE DEIMINASE-RELATED"/>
    <property type="match status" value="1"/>
</dbReference>
<organism evidence="6 7">
    <name type="scientific">Propionibacterium cyclohexanicum</name>
    <dbReference type="NCBI Taxonomy" id="64702"/>
    <lineage>
        <taxon>Bacteria</taxon>
        <taxon>Bacillati</taxon>
        <taxon>Actinomycetota</taxon>
        <taxon>Actinomycetes</taxon>
        <taxon>Propionibacteriales</taxon>
        <taxon>Propionibacteriaceae</taxon>
        <taxon>Propionibacterium</taxon>
    </lineage>
</organism>
<accession>A0A1H9SNB6</accession>
<feature type="binding site" evidence="4">
    <location>
        <position position="248"/>
    </location>
    <ligand>
        <name>allantoate</name>
        <dbReference type="ChEBI" id="CHEBI:17536"/>
    </ligand>
</feature>
<evidence type="ECO:0000256" key="3">
    <source>
        <dbReference type="PIRSR" id="PIRSR001235-1"/>
    </source>
</evidence>
<dbReference type="RefSeq" id="WP_091969801.1">
    <property type="nucleotide sequence ID" value="NZ_FOGZ01000014.1"/>
</dbReference>
<keyword evidence="2 6" id="KW-0378">Hydrolase</keyword>
<gene>
    <name evidence="6" type="ORF">SAMN05443377_11444</name>
</gene>
<dbReference type="Gene3D" id="3.40.630.10">
    <property type="entry name" value="Zn peptidases"/>
    <property type="match status" value="1"/>
</dbReference>
<dbReference type="STRING" id="64702.SAMN05443377_11444"/>
<evidence type="ECO:0000313" key="7">
    <source>
        <dbReference type="Proteomes" id="UP000198815"/>
    </source>
</evidence>
<dbReference type="Proteomes" id="UP000198815">
    <property type="component" value="Unassembled WGS sequence"/>
</dbReference>
<feature type="binding site" evidence="3">
    <location>
        <position position="158"/>
    </location>
    <ligand>
        <name>Zn(2+)</name>
        <dbReference type="ChEBI" id="CHEBI:29105"/>
        <label>2</label>
    </ligand>
</feature>
<evidence type="ECO:0000256" key="2">
    <source>
        <dbReference type="ARBA" id="ARBA00022801"/>
    </source>
</evidence>
<dbReference type="SUPFAM" id="SSF55031">
    <property type="entry name" value="Bacterial exopeptidase dimerisation domain"/>
    <property type="match status" value="1"/>
</dbReference>
<dbReference type="SUPFAM" id="SSF53187">
    <property type="entry name" value="Zn-dependent exopeptidases"/>
    <property type="match status" value="1"/>
</dbReference>
<reference evidence="6 7" key="1">
    <citation type="submission" date="2016-10" db="EMBL/GenBank/DDBJ databases">
        <authorList>
            <person name="de Groot N.N."/>
        </authorList>
    </citation>
    <scope>NUCLEOTIDE SEQUENCE [LARGE SCALE GENOMIC DNA]</scope>
    <source>
        <strain evidence="6 7">DSM 16859</strain>
    </source>
</reference>
<feature type="binding site" evidence="4">
    <location>
        <position position="319"/>
    </location>
    <ligand>
        <name>allantoate</name>
        <dbReference type="ChEBI" id="CHEBI:17536"/>
    </ligand>
</feature>
<dbReference type="NCBIfam" id="NF006770">
    <property type="entry name" value="PRK09290.1-4"/>
    <property type="match status" value="1"/>
</dbReference>
<dbReference type="Pfam" id="PF01546">
    <property type="entry name" value="Peptidase_M20"/>
    <property type="match status" value="1"/>
</dbReference>
<protein>
    <submittedName>
        <fullName evidence="6">N-carbamoyl-L-amino-acid hydrolase</fullName>
    </submittedName>
</protein>
<feature type="binding site" evidence="3">
    <location>
        <position position="223"/>
    </location>
    <ligand>
        <name>Zn(2+)</name>
        <dbReference type="ChEBI" id="CHEBI:29105"/>
        <label>1</label>
    </ligand>
</feature>
<dbReference type="Gene3D" id="3.30.70.360">
    <property type="match status" value="1"/>
</dbReference>
<keyword evidence="3" id="KW-0479">Metal-binding</keyword>
<keyword evidence="7" id="KW-1185">Reference proteome</keyword>
<dbReference type="EMBL" id="FOGZ01000014">
    <property type="protein sequence ID" value="SER86431.1"/>
    <property type="molecule type" value="Genomic_DNA"/>
</dbReference>
<evidence type="ECO:0000256" key="1">
    <source>
        <dbReference type="ARBA" id="ARBA00006153"/>
    </source>
</evidence>
<evidence type="ECO:0000256" key="4">
    <source>
        <dbReference type="PIRSR" id="PIRSR001235-2"/>
    </source>
</evidence>
<dbReference type="InterPro" id="IPR010158">
    <property type="entry name" value="Amidase_Cbmase"/>
</dbReference>
<feature type="binding site" evidence="3">
    <location>
        <position position="112"/>
    </location>
    <ligand>
        <name>Zn(2+)</name>
        <dbReference type="ChEBI" id="CHEBI:29105"/>
        <label>1</label>
    </ligand>
</feature>
<keyword evidence="3" id="KW-0862">Zinc</keyword>
<sequence length="429" mass="45397">MNASVRGDEQLGDEQLGDEQRGDEQLGDKITRCFAEIDDIGHDPSDPDSGYNRFAWTDEDAALRSWFRVRCEALGLVMEQDSAGNLWGWWLPKDVASPSRIPPRSAVTSGSHLDSVPHGGAYDGPLGVISALLAIAELRRRGFRPTRSIGVVCFSDEEGARFGKACLGSRTLTGAHSADQVLGLRDSAGVTVAEALGAQGVVPEGYGPDRELLERLAAHVELHVEQGYALAPARAPLGVATGIWPHGRWHVTFAGEANHAGTTPLAMRRDASIGLAHFVLDARRAAEEHRAVATVGRILLTPNGVNVIPSHADAWLDVRAAHDDGVDAVLTQLGSYEPQPESRTPATVFDGGTADRLVAACRKVGVAPVRLPTAAGHDAGILANAGVPTGMLFVRSVNGASHTPHEQAEIGDCILGVLALSGYLEDCAR</sequence>
<dbReference type="GO" id="GO:0046872">
    <property type="term" value="F:metal ion binding"/>
    <property type="evidence" value="ECO:0007669"/>
    <property type="project" value="UniProtKB-KW"/>
</dbReference>
<dbReference type="PANTHER" id="PTHR32494:SF5">
    <property type="entry name" value="ALLANTOATE AMIDOHYDROLASE"/>
    <property type="match status" value="1"/>
</dbReference>
<dbReference type="PIRSF" id="PIRSF001235">
    <property type="entry name" value="Amidase_carbamoylase"/>
    <property type="match status" value="1"/>
</dbReference>
<feature type="binding site" evidence="3">
    <location>
        <position position="123"/>
    </location>
    <ligand>
        <name>Zn(2+)</name>
        <dbReference type="ChEBI" id="CHEBI:29105"/>
        <label>2</label>
    </ligand>
</feature>
<feature type="binding site" evidence="3">
    <location>
        <position position="123"/>
    </location>
    <ligand>
        <name>Zn(2+)</name>
        <dbReference type="ChEBI" id="CHEBI:29105"/>
        <label>1</label>
    </ligand>
</feature>
<evidence type="ECO:0000256" key="5">
    <source>
        <dbReference type="SAM" id="MobiDB-lite"/>
    </source>
</evidence>
<comment type="similarity">
    <text evidence="1">Belongs to the peptidase M20 family.</text>
</comment>
<dbReference type="AlphaFoldDB" id="A0A1H9SNB6"/>